<gene>
    <name evidence="1" type="ordered locus">MULP_04653</name>
</gene>
<dbReference type="Proteomes" id="UP000011157">
    <property type="component" value="Chromosome"/>
</dbReference>
<reference evidence="1 2" key="1">
    <citation type="journal article" date="2013" name="J. Bacteriol.">
        <title>Complete Genome Sequence of the Frog Pathogen Mycobacterium ulcerans Ecovar Liflandii.</title>
        <authorList>
            <person name="Tobias N.J."/>
            <person name="Doig K.D."/>
            <person name="Medema M.H."/>
            <person name="Chen H."/>
            <person name="Haring V."/>
            <person name="Moore R."/>
            <person name="Seemann T."/>
            <person name="Stinear T.P."/>
        </authorList>
    </citation>
    <scope>NUCLEOTIDE SEQUENCE [LARGE SCALE GENOMIC DNA]</scope>
    <source>
        <strain evidence="1 2">128FXT</strain>
    </source>
</reference>
<name>L7VFH7_MYCL1</name>
<organism evidence="1 2">
    <name type="scientific">Mycobacterium liflandii (strain 128FXT)</name>
    <dbReference type="NCBI Taxonomy" id="459424"/>
    <lineage>
        <taxon>Bacteria</taxon>
        <taxon>Bacillati</taxon>
        <taxon>Actinomycetota</taxon>
        <taxon>Actinomycetes</taxon>
        <taxon>Mycobacteriales</taxon>
        <taxon>Mycobacteriaceae</taxon>
        <taxon>Mycobacterium</taxon>
        <taxon>Mycobacterium ulcerans group</taxon>
    </lineage>
</organism>
<dbReference type="KEGG" id="mli:MULP_04653"/>
<dbReference type="AlphaFoldDB" id="L7VFH7"/>
<dbReference type="HOGENOM" id="CLU_3374736_0_0_11"/>
<accession>L7VFH7</accession>
<dbReference type="PATRIC" id="fig|459424.11.peg.4792"/>
<evidence type="ECO:0000313" key="1">
    <source>
        <dbReference type="EMBL" id="AGC64169.1"/>
    </source>
</evidence>
<protein>
    <submittedName>
        <fullName evidence="1">Uncharacterized protein</fullName>
    </submittedName>
</protein>
<sequence>MTKTMQAPAGDKTAVRRLAETFTAETLDSSINLT</sequence>
<keyword evidence="2" id="KW-1185">Reference proteome</keyword>
<dbReference type="EMBL" id="CP003899">
    <property type="protein sequence ID" value="AGC64169.1"/>
    <property type="molecule type" value="Genomic_DNA"/>
</dbReference>
<evidence type="ECO:0000313" key="2">
    <source>
        <dbReference type="Proteomes" id="UP000011157"/>
    </source>
</evidence>
<proteinExistence type="predicted"/>